<dbReference type="STRING" id="504486.SAMN05660703_3155"/>
<dbReference type="OrthoDB" id="982425at2"/>
<dbReference type="Proteomes" id="UP000192360">
    <property type="component" value="Unassembled WGS sequence"/>
</dbReference>
<name>A0A1W2CQU7_9FLAO</name>
<dbReference type="AlphaFoldDB" id="A0A1W2CQU7"/>
<accession>A0A1W2CQU7</accession>
<dbReference type="RefSeq" id="WP_143312559.1">
    <property type="nucleotide sequence ID" value="NZ_FWXO01000007.1"/>
</dbReference>
<organism evidence="1 2">
    <name type="scientific">Cellulophaga tyrosinoxydans</name>
    <dbReference type="NCBI Taxonomy" id="504486"/>
    <lineage>
        <taxon>Bacteria</taxon>
        <taxon>Pseudomonadati</taxon>
        <taxon>Bacteroidota</taxon>
        <taxon>Flavobacteriia</taxon>
        <taxon>Flavobacteriales</taxon>
        <taxon>Flavobacteriaceae</taxon>
        <taxon>Cellulophaga</taxon>
    </lineage>
</organism>
<protein>
    <submittedName>
        <fullName evidence="1">Uncharacterized protein</fullName>
    </submittedName>
</protein>
<sequence>MLKSKFITDILELLLDGDNYGIKTKPQIDFITESDYEYTGNGVFIGFEHTNGIEKYRFEKDDLIIDGVEIKSSELEIGANCTLFFSNGIIDNLEIWNYGGTYPNTELKDYELTHIWEGSEGKKIKSE</sequence>
<keyword evidence="2" id="KW-1185">Reference proteome</keyword>
<dbReference type="EMBL" id="FWXO01000007">
    <property type="protein sequence ID" value="SMC87252.1"/>
    <property type="molecule type" value="Genomic_DNA"/>
</dbReference>
<reference evidence="1 2" key="1">
    <citation type="submission" date="2017-04" db="EMBL/GenBank/DDBJ databases">
        <authorList>
            <person name="Afonso C.L."/>
            <person name="Miller P.J."/>
            <person name="Scott M.A."/>
            <person name="Spackman E."/>
            <person name="Goraichik I."/>
            <person name="Dimitrov K.M."/>
            <person name="Suarez D.L."/>
            <person name="Swayne D.E."/>
        </authorList>
    </citation>
    <scope>NUCLEOTIDE SEQUENCE [LARGE SCALE GENOMIC DNA]</scope>
    <source>
        <strain evidence="1 2">DSM 21164</strain>
    </source>
</reference>
<evidence type="ECO:0000313" key="2">
    <source>
        <dbReference type="Proteomes" id="UP000192360"/>
    </source>
</evidence>
<proteinExistence type="predicted"/>
<evidence type="ECO:0000313" key="1">
    <source>
        <dbReference type="EMBL" id="SMC87252.1"/>
    </source>
</evidence>
<gene>
    <name evidence="1" type="ORF">SAMN05660703_3155</name>
</gene>